<evidence type="ECO:0000256" key="2">
    <source>
        <dbReference type="SAM" id="Phobius"/>
    </source>
</evidence>
<evidence type="ECO:0000313" key="5">
    <source>
        <dbReference type="Proteomes" id="UP000827549"/>
    </source>
</evidence>
<gene>
    <name evidence="4" type="ORF">LOC62_01G001052</name>
</gene>
<feature type="region of interest" description="Disordered" evidence="1">
    <location>
        <begin position="189"/>
        <end position="256"/>
    </location>
</feature>
<feature type="region of interest" description="Disordered" evidence="1">
    <location>
        <begin position="38"/>
        <end position="80"/>
    </location>
</feature>
<keyword evidence="2" id="KW-0812">Transmembrane</keyword>
<keyword evidence="2" id="KW-1133">Transmembrane helix</keyword>
<dbReference type="EMBL" id="CP086714">
    <property type="protein sequence ID" value="WOO77473.1"/>
    <property type="molecule type" value="Genomic_DNA"/>
</dbReference>
<accession>A0AAF1BN24</accession>
<keyword evidence="5" id="KW-1185">Reference proteome</keyword>
<dbReference type="AlphaFoldDB" id="A0AAF1BN24"/>
<dbReference type="RefSeq" id="XP_062623505.1">
    <property type="nucleotide sequence ID" value="XM_062767521.1"/>
</dbReference>
<sequence>MSPPRHTAWLGSFHHHHHAAAALALALVTASPAYSSPLPQGGSGGGTGGFGGGNNQAGNGGGLSGGPGGPGGTSPSSSSVDTQSAGLIAVYVVSGVLGLALIAGVIWWIRDNSARGRRKRERREFERAWVGQYGQSGHFVTSAEELQPGWWTYQGQRRQRRLQREREAAARGLPPLTWWERVTARFRPARPSPRTAPASAVKATTTSTETLPAHAAAPALVPEEKDDDAEPVSPAPSYPAIAVESVSLPVHPPPRV</sequence>
<evidence type="ECO:0000313" key="4">
    <source>
        <dbReference type="EMBL" id="WOO77473.1"/>
    </source>
</evidence>
<evidence type="ECO:0000256" key="3">
    <source>
        <dbReference type="SAM" id="SignalP"/>
    </source>
</evidence>
<dbReference type="GeneID" id="87804310"/>
<feature type="compositionally biased region" description="Gly residues" evidence="1">
    <location>
        <begin position="41"/>
        <end position="72"/>
    </location>
</feature>
<protein>
    <recommendedName>
        <fullName evidence="6">Transmembrane protein</fullName>
    </recommendedName>
</protein>
<keyword evidence="3" id="KW-0732">Signal</keyword>
<reference evidence="4" key="1">
    <citation type="submission" date="2023-10" db="EMBL/GenBank/DDBJ databases">
        <authorList>
            <person name="Noh H."/>
        </authorList>
    </citation>
    <scope>NUCLEOTIDE SEQUENCE</scope>
    <source>
        <strain evidence="4">DUCC4014</strain>
    </source>
</reference>
<name>A0AAF1BN24_9TREE</name>
<evidence type="ECO:0008006" key="6">
    <source>
        <dbReference type="Google" id="ProtNLM"/>
    </source>
</evidence>
<feature type="compositionally biased region" description="Low complexity" evidence="1">
    <location>
        <begin position="211"/>
        <end position="220"/>
    </location>
</feature>
<feature type="chain" id="PRO_5042155379" description="Transmembrane protein" evidence="3">
    <location>
        <begin position="36"/>
        <end position="256"/>
    </location>
</feature>
<evidence type="ECO:0000256" key="1">
    <source>
        <dbReference type="SAM" id="MobiDB-lite"/>
    </source>
</evidence>
<proteinExistence type="predicted"/>
<feature type="signal peptide" evidence="3">
    <location>
        <begin position="1"/>
        <end position="35"/>
    </location>
</feature>
<keyword evidence="2" id="KW-0472">Membrane</keyword>
<organism evidence="4 5">
    <name type="scientific">Vanrija pseudolonga</name>
    <dbReference type="NCBI Taxonomy" id="143232"/>
    <lineage>
        <taxon>Eukaryota</taxon>
        <taxon>Fungi</taxon>
        <taxon>Dikarya</taxon>
        <taxon>Basidiomycota</taxon>
        <taxon>Agaricomycotina</taxon>
        <taxon>Tremellomycetes</taxon>
        <taxon>Trichosporonales</taxon>
        <taxon>Trichosporonaceae</taxon>
        <taxon>Vanrija</taxon>
    </lineage>
</organism>
<feature type="transmembrane region" description="Helical" evidence="2">
    <location>
        <begin position="88"/>
        <end position="109"/>
    </location>
</feature>
<dbReference type="Proteomes" id="UP000827549">
    <property type="component" value="Chromosome 1"/>
</dbReference>